<evidence type="ECO:0000313" key="2">
    <source>
        <dbReference type="Proteomes" id="UP000092154"/>
    </source>
</evidence>
<proteinExistence type="predicted"/>
<dbReference type="EMBL" id="KV449149">
    <property type="protein sequence ID" value="OAX32031.1"/>
    <property type="molecule type" value="Genomic_DNA"/>
</dbReference>
<dbReference type="InParanoid" id="A0A1B7MHE7"/>
<gene>
    <name evidence="1" type="ORF">K503DRAFT_870375</name>
</gene>
<sequence length="63" mass="6859">MPPLVLTDYFVMLFATLVVLAVVVSSTHGLAAPAPYIRNRSNSKRDTATTAPLSIPLLRILKH</sequence>
<organism evidence="1 2">
    <name type="scientific">Rhizopogon vinicolor AM-OR11-026</name>
    <dbReference type="NCBI Taxonomy" id="1314800"/>
    <lineage>
        <taxon>Eukaryota</taxon>
        <taxon>Fungi</taxon>
        <taxon>Dikarya</taxon>
        <taxon>Basidiomycota</taxon>
        <taxon>Agaricomycotina</taxon>
        <taxon>Agaricomycetes</taxon>
        <taxon>Agaricomycetidae</taxon>
        <taxon>Boletales</taxon>
        <taxon>Suillineae</taxon>
        <taxon>Rhizopogonaceae</taxon>
        <taxon>Rhizopogon</taxon>
    </lineage>
</organism>
<name>A0A1B7MHE7_9AGAM</name>
<keyword evidence="2" id="KW-1185">Reference proteome</keyword>
<dbReference type="AlphaFoldDB" id="A0A1B7MHE7"/>
<reference evidence="1 2" key="1">
    <citation type="submission" date="2016-06" db="EMBL/GenBank/DDBJ databases">
        <title>Comparative genomics of the ectomycorrhizal sister species Rhizopogon vinicolor and Rhizopogon vesiculosus (Basidiomycota: Boletales) reveals a divergence of the mating type B locus.</title>
        <authorList>
            <consortium name="DOE Joint Genome Institute"/>
            <person name="Mujic A.B."/>
            <person name="Kuo A."/>
            <person name="Tritt A."/>
            <person name="Lipzen A."/>
            <person name="Chen C."/>
            <person name="Johnson J."/>
            <person name="Sharma A."/>
            <person name="Barry K."/>
            <person name="Grigoriev I.V."/>
            <person name="Spatafora J.W."/>
        </authorList>
    </citation>
    <scope>NUCLEOTIDE SEQUENCE [LARGE SCALE GENOMIC DNA]</scope>
    <source>
        <strain evidence="1 2">AM-OR11-026</strain>
    </source>
</reference>
<evidence type="ECO:0000313" key="1">
    <source>
        <dbReference type="EMBL" id="OAX32031.1"/>
    </source>
</evidence>
<accession>A0A1B7MHE7</accession>
<dbReference type="Proteomes" id="UP000092154">
    <property type="component" value="Unassembled WGS sequence"/>
</dbReference>
<protein>
    <submittedName>
        <fullName evidence="1">Uncharacterized protein</fullName>
    </submittedName>
</protein>